<feature type="compositionally biased region" description="Basic and acidic residues" evidence="1">
    <location>
        <begin position="256"/>
        <end position="265"/>
    </location>
</feature>
<proteinExistence type="predicted"/>
<evidence type="ECO:0000256" key="1">
    <source>
        <dbReference type="SAM" id="MobiDB-lite"/>
    </source>
</evidence>
<feature type="transmembrane region" description="Helical" evidence="2">
    <location>
        <begin position="480"/>
        <end position="501"/>
    </location>
</feature>
<dbReference type="OrthoDB" id="331317at2759"/>
<organism evidence="3 4">
    <name type="scientific">Toxoplasma gondii GAB2-2007-GAL-DOM2</name>
    <dbReference type="NCBI Taxonomy" id="1130820"/>
    <lineage>
        <taxon>Eukaryota</taxon>
        <taxon>Sar</taxon>
        <taxon>Alveolata</taxon>
        <taxon>Apicomplexa</taxon>
        <taxon>Conoidasida</taxon>
        <taxon>Coccidia</taxon>
        <taxon>Eucoccidiorida</taxon>
        <taxon>Eimeriorina</taxon>
        <taxon>Sarcocystidae</taxon>
        <taxon>Toxoplasma</taxon>
    </lineage>
</organism>
<comment type="caution">
    <text evidence="3">The sequence shown here is derived from an EMBL/GenBank/DDBJ whole genome shotgun (WGS) entry which is preliminary data.</text>
</comment>
<dbReference type="PANTHER" id="PTHR38483:SF1">
    <property type="entry name" value="ION TRANSPORT DOMAIN-CONTAINING PROTEIN"/>
    <property type="match status" value="1"/>
</dbReference>
<accession>A0A086KRB2</accession>
<sequence length="634" mass="68740">MTSYSLSPVQANFDGGFLEDDSEASFLNEYAVADADFPLGRPRANFQPPESHLLPTTNPLRLPVLSTSREDANKSPAASLSDFAAVCRGSQRGPGASAVDGNAVGRKASSCFLNEDDCFLREEATLLQGKAKTTLSPFCPVDAGAHRALPDRLAPAEVVTEFEAFSEAGQERRTDVKMQDLHARGGADGGAHADSQHCLEQQTLPRAERTAALGAVEPAGAEKAMRSAAPGRREETGETSASSRHNEEFGDVFFGEDGHRGDVQEISRGPQTNRDDADRGRSVCTLASQTGGGGGARRETHCSPGLDFGLQLPPQHSEKERASNEEAYEDEEEEICLQPGPLLSARHAGLSPQLSPRCMYTQGALPAAAARSAVERVPPSTSSGQGRRKQEGRVQAFEKTEGASAETEASFAPLFSVPADASNVSARTTLLGRSSYVHFGKGSRYASPAQRHGEAPSLSLSAFSLVQWREALSIVANRLYYSRFTAYLYLFVFLLNAWVLLRCLTLSVVNVWVVAAEVFVTFMLLLEVSLRALVVGRAFFFKFENLFDVAVTVLCVALLCISDDLWGSLADRDRPPPEEVDDIFRQSLTAFRFSTQLLRMVTIALHQKRSQLPSDDVDFSYLEAQARAPHDDGL</sequence>
<feature type="region of interest" description="Disordered" evidence="1">
    <location>
        <begin position="370"/>
        <end position="393"/>
    </location>
</feature>
<feature type="region of interest" description="Disordered" evidence="1">
    <location>
        <begin position="213"/>
        <end position="329"/>
    </location>
</feature>
<dbReference type="VEuPathDB" id="ToxoDB:TGDOM2_246460"/>
<keyword evidence="2 3" id="KW-0812">Transmembrane</keyword>
<dbReference type="EMBL" id="AHZU02000237">
    <property type="protein sequence ID" value="KFG46930.1"/>
    <property type="molecule type" value="Genomic_DNA"/>
</dbReference>
<dbReference type="PANTHER" id="PTHR38483">
    <property type="entry name" value="CHROMOSOME 1, WHOLE GENOME SHOTGUN SEQUENCE"/>
    <property type="match status" value="1"/>
</dbReference>
<evidence type="ECO:0000313" key="4">
    <source>
        <dbReference type="Proteomes" id="UP000028837"/>
    </source>
</evidence>
<keyword evidence="2" id="KW-1133">Transmembrane helix</keyword>
<name>A0A086KRB2_TOXGO</name>
<reference evidence="3 4" key="1">
    <citation type="submission" date="2014-02" db="EMBL/GenBank/DDBJ databases">
        <authorList>
            <person name="Sibley D."/>
            <person name="Venepally P."/>
            <person name="Karamycheva S."/>
            <person name="Hadjithomas M."/>
            <person name="Khan A."/>
            <person name="Brunk B."/>
            <person name="Roos D."/>
            <person name="Caler E."/>
            <person name="Lorenzi H."/>
        </authorList>
    </citation>
    <scope>NUCLEOTIDE SEQUENCE [LARGE SCALE GENOMIC DNA]</scope>
    <source>
        <strain evidence="3 4">GAB2-2007-GAL-DOM2</strain>
    </source>
</reference>
<keyword evidence="2" id="KW-0472">Membrane</keyword>
<gene>
    <name evidence="3" type="ORF">TGDOM2_246460</name>
</gene>
<evidence type="ECO:0000313" key="3">
    <source>
        <dbReference type="EMBL" id="KFG46930.1"/>
    </source>
</evidence>
<dbReference type="AlphaFoldDB" id="A0A086KRB2"/>
<protein>
    <submittedName>
        <fullName evidence="3">Putative transmembrane protein</fullName>
    </submittedName>
</protein>
<dbReference type="SUPFAM" id="SSF81324">
    <property type="entry name" value="Voltage-gated potassium channels"/>
    <property type="match status" value="1"/>
</dbReference>
<feature type="transmembrane region" description="Helical" evidence="2">
    <location>
        <begin position="508"/>
        <end position="526"/>
    </location>
</feature>
<evidence type="ECO:0000256" key="2">
    <source>
        <dbReference type="SAM" id="Phobius"/>
    </source>
</evidence>
<dbReference type="Proteomes" id="UP000028837">
    <property type="component" value="Unassembled WGS sequence"/>
</dbReference>